<evidence type="ECO:0000256" key="1">
    <source>
        <dbReference type="SAM" id="MobiDB-lite"/>
    </source>
</evidence>
<evidence type="ECO:0000313" key="2">
    <source>
        <dbReference type="EMBL" id="GAA5194083.1"/>
    </source>
</evidence>
<keyword evidence="3" id="KW-1185">Reference proteome</keyword>
<evidence type="ECO:0000313" key="3">
    <source>
        <dbReference type="Proteomes" id="UP001501570"/>
    </source>
</evidence>
<accession>A0ABP9SC90</accession>
<gene>
    <name evidence="2" type="ORF">GCM10023322_57610</name>
</gene>
<reference evidence="3" key="1">
    <citation type="journal article" date="2019" name="Int. J. Syst. Evol. Microbiol.">
        <title>The Global Catalogue of Microorganisms (GCM) 10K type strain sequencing project: providing services to taxonomists for standard genome sequencing and annotation.</title>
        <authorList>
            <consortium name="The Broad Institute Genomics Platform"/>
            <consortium name="The Broad Institute Genome Sequencing Center for Infectious Disease"/>
            <person name="Wu L."/>
            <person name="Ma J."/>
        </authorList>
    </citation>
    <scope>NUCLEOTIDE SEQUENCE [LARGE SCALE GENOMIC DNA]</scope>
    <source>
        <strain evidence="3">JCM 18304</strain>
    </source>
</reference>
<protein>
    <submittedName>
        <fullName evidence="2">Uncharacterized protein</fullName>
    </submittedName>
</protein>
<organism evidence="2 3">
    <name type="scientific">Rugosimonospora acidiphila</name>
    <dbReference type="NCBI Taxonomy" id="556531"/>
    <lineage>
        <taxon>Bacteria</taxon>
        <taxon>Bacillati</taxon>
        <taxon>Actinomycetota</taxon>
        <taxon>Actinomycetes</taxon>
        <taxon>Micromonosporales</taxon>
        <taxon>Micromonosporaceae</taxon>
        <taxon>Rugosimonospora</taxon>
    </lineage>
</organism>
<comment type="caution">
    <text evidence="2">The sequence shown here is derived from an EMBL/GenBank/DDBJ whole genome shotgun (WGS) entry which is preliminary data.</text>
</comment>
<proteinExistence type="predicted"/>
<sequence length="96" mass="10025">MSSPIDDPCSGLSSAAFGSAAIVTRPYSPWIDRAPGLAGRGTEVRITLTRFSQRRGVAPGGSPPFTIRNRSPIGKGRSPPLVSYPVGSVGSWTGIR</sequence>
<name>A0ABP9SC90_9ACTN</name>
<dbReference type="Proteomes" id="UP001501570">
    <property type="component" value="Unassembled WGS sequence"/>
</dbReference>
<feature type="region of interest" description="Disordered" evidence="1">
    <location>
        <begin position="54"/>
        <end position="96"/>
    </location>
</feature>
<dbReference type="EMBL" id="BAABJQ010000020">
    <property type="protein sequence ID" value="GAA5194083.1"/>
    <property type="molecule type" value="Genomic_DNA"/>
</dbReference>